<dbReference type="InterPro" id="IPR036397">
    <property type="entry name" value="RNaseH_sf"/>
</dbReference>
<proteinExistence type="predicted"/>
<keyword evidence="3" id="KW-1185">Reference proteome</keyword>
<organism evidence="2 3">
    <name type="scientific">Pristionchus mayeri</name>
    <dbReference type="NCBI Taxonomy" id="1317129"/>
    <lineage>
        <taxon>Eukaryota</taxon>
        <taxon>Metazoa</taxon>
        <taxon>Ecdysozoa</taxon>
        <taxon>Nematoda</taxon>
        <taxon>Chromadorea</taxon>
        <taxon>Rhabditida</taxon>
        <taxon>Rhabditina</taxon>
        <taxon>Diplogasteromorpha</taxon>
        <taxon>Diplogasteroidea</taxon>
        <taxon>Neodiplogasteridae</taxon>
        <taxon>Pristionchus</taxon>
    </lineage>
</organism>
<dbReference type="AlphaFoldDB" id="A0AAN4Z591"/>
<dbReference type="EMBL" id="BTRK01000002">
    <property type="protein sequence ID" value="GMR34568.1"/>
    <property type="molecule type" value="Genomic_DNA"/>
</dbReference>
<dbReference type="Pfam" id="PF13358">
    <property type="entry name" value="DDE_3"/>
    <property type="match status" value="1"/>
</dbReference>
<feature type="non-terminal residue" evidence="2">
    <location>
        <position position="1"/>
    </location>
</feature>
<dbReference type="Gene3D" id="3.30.420.10">
    <property type="entry name" value="Ribonuclease H-like superfamily/Ribonuclease H"/>
    <property type="match status" value="1"/>
</dbReference>
<accession>A0AAN4Z591</accession>
<feature type="domain" description="Tc1-like transposase DDE" evidence="1">
    <location>
        <begin position="159"/>
        <end position="305"/>
    </location>
</feature>
<sequence>CVKYIYQMNLSKDTKSRLREAKYKGMTVTQALRSVSATSPNPLRYSQVKSFYESQEKRGSERPHIYKSYVLGENTDSIQHKMVEIYNKNKYTSLQQVASNLKCDMDVDIPIGVLRGVKRSLLLKDLRPIKVQDVSEIQAEKRFILCEEWINEEENFDNVVFSDESIFALGGSTAWITTSSSHDVDRLVGERKFPEKVQVWASMSRAGPGDLVFFDRHERLNAPSYTDILSSHLLPYLDRTYGRSNCFFMQDGASSHTARSTMSQLDAWGVRVFDWAPSSPDLNPIEFLWREVKHHLRSDARPTTRQGLEDAIDQYWSNEITVDVCNKYIDHCVSNIEKVHSSLGFAIMEKARNLY</sequence>
<comment type="caution">
    <text evidence="2">The sequence shown here is derived from an EMBL/GenBank/DDBJ whole genome shotgun (WGS) entry which is preliminary data.</text>
</comment>
<dbReference type="Proteomes" id="UP001328107">
    <property type="component" value="Unassembled WGS sequence"/>
</dbReference>
<gene>
    <name evidence="2" type="ORF">PMAYCL1PPCAC_04763</name>
</gene>
<evidence type="ECO:0000313" key="3">
    <source>
        <dbReference type="Proteomes" id="UP001328107"/>
    </source>
</evidence>
<dbReference type="PANTHER" id="PTHR47326:SF1">
    <property type="entry name" value="HTH PSQ-TYPE DOMAIN-CONTAINING PROTEIN"/>
    <property type="match status" value="1"/>
</dbReference>
<dbReference type="GO" id="GO:0003676">
    <property type="term" value="F:nucleic acid binding"/>
    <property type="evidence" value="ECO:0007669"/>
    <property type="project" value="InterPro"/>
</dbReference>
<protein>
    <recommendedName>
        <fullName evidence="1">Tc1-like transposase DDE domain-containing protein</fullName>
    </recommendedName>
</protein>
<dbReference type="PANTHER" id="PTHR47326">
    <property type="entry name" value="TRANSPOSABLE ELEMENT TC3 TRANSPOSASE-LIKE PROTEIN"/>
    <property type="match status" value="1"/>
</dbReference>
<name>A0AAN4Z591_9BILA</name>
<dbReference type="InterPro" id="IPR038717">
    <property type="entry name" value="Tc1-like_DDE_dom"/>
</dbReference>
<reference evidence="3" key="1">
    <citation type="submission" date="2022-10" db="EMBL/GenBank/DDBJ databases">
        <title>Genome assembly of Pristionchus species.</title>
        <authorList>
            <person name="Yoshida K."/>
            <person name="Sommer R.J."/>
        </authorList>
    </citation>
    <scope>NUCLEOTIDE SEQUENCE [LARGE SCALE GENOMIC DNA]</scope>
    <source>
        <strain evidence="3">RS5460</strain>
    </source>
</reference>
<evidence type="ECO:0000259" key="1">
    <source>
        <dbReference type="Pfam" id="PF13358"/>
    </source>
</evidence>
<evidence type="ECO:0000313" key="2">
    <source>
        <dbReference type="EMBL" id="GMR34568.1"/>
    </source>
</evidence>